<evidence type="ECO:0000256" key="3">
    <source>
        <dbReference type="ARBA" id="ARBA00022801"/>
    </source>
</evidence>
<evidence type="ECO:0000313" key="7">
    <source>
        <dbReference type="EMBL" id="PEP93144.1"/>
    </source>
</evidence>
<gene>
    <name evidence="7" type="ORF">CN585_27125</name>
</gene>
<comment type="similarity">
    <text evidence="1 5">Belongs to the peptidase S8 family.</text>
</comment>
<sequence length="388" mass="41554">MNAEQAFCAVQNIQAKTTIANIDTGIDPNHPDLSSKIVNPINFTSSDPNDYIDENGHGTFTAGIAAAITNNKMGIAGASYNTANIIPIRAGDANGRFTLLAVVQGIFYAISQHATVINMSIGFSEFFTSMQLAINQAWEHGIILVASAGNNGNEQPNYPAACNYVLAVSATNLQDTSAFFSTWGLSVGITAPGQQIVSTTPTYPTNLFDQTFYSAGNGTSFSAPFVSGVAAMLKTIKPEASNQQIIQILQQSASNFNITKKQWNPFYGYGILNMSDAVELLLNPQFAPGAVGSFYGQVITSSGLSIGDVIIIAVNNNPRPGTEALERIYTTKFIADDPATIDGMFRLVNLPLGNYSIYYDSRSPQNLLIPSLDVVRGADVYLQLVIPF</sequence>
<dbReference type="SUPFAM" id="SSF52743">
    <property type="entry name" value="Subtilisin-like"/>
    <property type="match status" value="1"/>
</dbReference>
<dbReference type="PROSITE" id="PS00138">
    <property type="entry name" value="SUBTILASE_SER"/>
    <property type="match status" value="1"/>
</dbReference>
<dbReference type="Pfam" id="PF00082">
    <property type="entry name" value="Peptidase_S8"/>
    <property type="match status" value="1"/>
</dbReference>
<dbReference type="InterPro" id="IPR050131">
    <property type="entry name" value="Peptidase_S8_subtilisin-like"/>
</dbReference>
<dbReference type="PRINTS" id="PR00723">
    <property type="entry name" value="SUBTILISIN"/>
</dbReference>
<keyword evidence="2 5" id="KW-0645">Protease</keyword>
<dbReference type="InterPro" id="IPR000209">
    <property type="entry name" value="Peptidase_S8/S53_dom"/>
</dbReference>
<dbReference type="RefSeq" id="WP_098227594.1">
    <property type="nucleotide sequence ID" value="NZ_NUBY01000214.1"/>
</dbReference>
<proteinExistence type="inferred from homology"/>
<organism evidence="7 8">
    <name type="scientific">Bacillus toyonensis</name>
    <dbReference type="NCBI Taxonomy" id="155322"/>
    <lineage>
        <taxon>Bacteria</taxon>
        <taxon>Bacillati</taxon>
        <taxon>Bacillota</taxon>
        <taxon>Bacilli</taxon>
        <taxon>Bacillales</taxon>
        <taxon>Bacillaceae</taxon>
        <taxon>Bacillus</taxon>
        <taxon>Bacillus cereus group</taxon>
    </lineage>
</organism>
<evidence type="ECO:0000256" key="4">
    <source>
        <dbReference type="ARBA" id="ARBA00022825"/>
    </source>
</evidence>
<feature type="active site" description="Charge relay system" evidence="5">
    <location>
        <position position="23"/>
    </location>
</feature>
<dbReference type="PANTHER" id="PTHR43806">
    <property type="entry name" value="PEPTIDASE S8"/>
    <property type="match status" value="1"/>
</dbReference>
<reference evidence="7 8" key="1">
    <citation type="submission" date="2017-09" db="EMBL/GenBank/DDBJ databases">
        <title>Large-scale bioinformatics analysis of Bacillus genomes uncovers conserved roles of natural products in bacterial physiology.</title>
        <authorList>
            <consortium name="Agbiome Team Llc"/>
            <person name="Bleich R.M."/>
            <person name="Grubbs K.J."/>
            <person name="Santa Maria K.C."/>
            <person name="Allen S.E."/>
            <person name="Farag S."/>
            <person name="Shank E.A."/>
            <person name="Bowers A."/>
        </authorList>
    </citation>
    <scope>NUCLEOTIDE SEQUENCE [LARGE SCALE GENOMIC DNA]</scope>
    <source>
        <strain evidence="7 8">AFS021349</strain>
    </source>
</reference>
<dbReference type="PROSITE" id="PS51892">
    <property type="entry name" value="SUBTILASE"/>
    <property type="match status" value="1"/>
</dbReference>
<protein>
    <recommendedName>
        <fullName evidence="6">Peptidase S8/S53 domain-containing protein</fullName>
    </recommendedName>
</protein>
<accession>A0A2A8H847</accession>
<evidence type="ECO:0000313" key="8">
    <source>
        <dbReference type="Proteomes" id="UP000220841"/>
    </source>
</evidence>
<dbReference type="EMBL" id="NUBY01000214">
    <property type="protein sequence ID" value="PEP93144.1"/>
    <property type="molecule type" value="Genomic_DNA"/>
</dbReference>
<dbReference type="InterPro" id="IPR023828">
    <property type="entry name" value="Peptidase_S8_Ser-AS"/>
</dbReference>
<evidence type="ECO:0000256" key="2">
    <source>
        <dbReference type="ARBA" id="ARBA00022670"/>
    </source>
</evidence>
<keyword evidence="4 5" id="KW-0720">Serine protease</keyword>
<name>A0A2A8H847_9BACI</name>
<dbReference type="InterPro" id="IPR036852">
    <property type="entry name" value="Peptidase_S8/S53_dom_sf"/>
</dbReference>
<dbReference type="PANTHER" id="PTHR43806:SF11">
    <property type="entry name" value="CEREVISIN-RELATED"/>
    <property type="match status" value="1"/>
</dbReference>
<keyword evidence="3 5" id="KW-0378">Hydrolase</keyword>
<evidence type="ECO:0000259" key="6">
    <source>
        <dbReference type="Pfam" id="PF00082"/>
    </source>
</evidence>
<feature type="domain" description="Peptidase S8/S53" evidence="6">
    <location>
        <begin position="16"/>
        <end position="270"/>
    </location>
</feature>
<dbReference type="GO" id="GO:0006508">
    <property type="term" value="P:proteolysis"/>
    <property type="evidence" value="ECO:0007669"/>
    <property type="project" value="UniProtKB-KW"/>
</dbReference>
<comment type="caution">
    <text evidence="7">The sequence shown here is derived from an EMBL/GenBank/DDBJ whole genome shotgun (WGS) entry which is preliminary data.</text>
</comment>
<evidence type="ECO:0000256" key="1">
    <source>
        <dbReference type="ARBA" id="ARBA00011073"/>
    </source>
</evidence>
<evidence type="ECO:0000256" key="5">
    <source>
        <dbReference type="PROSITE-ProRule" id="PRU01240"/>
    </source>
</evidence>
<dbReference type="AlphaFoldDB" id="A0A2A8H847"/>
<feature type="active site" description="Charge relay system" evidence="5">
    <location>
        <position position="220"/>
    </location>
</feature>
<dbReference type="GO" id="GO:0004252">
    <property type="term" value="F:serine-type endopeptidase activity"/>
    <property type="evidence" value="ECO:0007669"/>
    <property type="project" value="UniProtKB-UniRule"/>
</dbReference>
<dbReference type="InterPro" id="IPR015500">
    <property type="entry name" value="Peptidase_S8_subtilisin-rel"/>
</dbReference>
<dbReference type="Gene3D" id="3.40.50.200">
    <property type="entry name" value="Peptidase S8/S53 domain"/>
    <property type="match status" value="1"/>
</dbReference>
<dbReference type="Proteomes" id="UP000220841">
    <property type="component" value="Unassembled WGS sequence"/>
</dbReference>
<feature type="active site" description="Charge relay system" evidence="5">
    <location>
        <position position="57"/>
    </location>
</feature>